<evidence type="ECO:0000256" key="2">
    <source>
        <dbReference type="ARBA" id="ARBA00006037"/>
    </source>
</evidence>
<feature type="compositionally biased region" description="Gly residues" evidence="5">
    <location>
        <begin position="76"/>
        <end position="85"/>
    </location>
</feature>
<dbReference type="AlphaFoldDB" id="A0A7H9B3N4"/>
<dbReference type="EMBL" id="CP058608">
    <property type="protein sequence ID" value="QLG73014.1"/>
    <property type="molecule type" value="Genomic_DNA"/>
</dbReference>
<keyword evidence="7" id="KW-1185">Reference proteome</keyword>
<evidence type="ECO:0000256" key="5">
    <source>
        <dbReference type="SAM" id="MobiDB-lite"/>
    </source>
</evidence>
<proteinExistence type="inferred from homology"/>
<dbReference type="GO" id="GO:0004113">
    <property type="term" value="F:2',3'-cyclic-nucleotide 3'-phosphodiesterase activity"/>
    <property type="evidence" value="ECO:0007669"/>
    <property type="project" value="UniProtKB-EC"/>
</dbReference>
<reference evidence="6 7" key="1">
    <citation type="submission" date="2020-07" db="EMBL/GenBank/DDBJ databases">
        <title>The yeast mating-type switching endonuclease HO is a domesticated member of an unorthodox homing genetic element family.</title>
        <authorList>
            <person name="Coughlan A.Y."/>
            <person name="Lombardi L."/>
            <person name="Braun-Galleani S."/>
            <person name="Martos A.R."/>
            <person name="Galeote V."/>
            <person name="Bigey F."/>
            <person name="Dequin S."/>
            <person name="Byrne K.P."/>
            <person name="Wolfe K.H."/>
        </authorList>
    </citation>
    <scope>NUCLEOTIDE SEQUENCE [LARGE SCALE GENOMIC DNA]</scope>
    <source>
        <strain evidence="6 7">NRRL Y-6702</strain>
    </source>
</reference>
<dbReference type="PANTHER" id="PTHR28141">
    <property type="entry name" value="2',3'-CYCLIC-NUCLEOTIDE 3'-PHOSPHODIESTERASE"/>
    <property type="match status" value="1"/>
</dbReference>
<protein>
    <recommendedName>
        <fullName evidence="4">2',3'-cyclic-nucleotide 3'-phosphodiesterase</fullName>
        <ecNumber evidence="3">3.1.4.37</ecNumber>
    </recommendedName>
</protein>
<dbReference type="GeneID" id="59236756"/>
<dbReference type="PANTHER" id="PTHR28141:SF1">
    <property type="entry name" value="2',3'-CYCLIC-NUCLEOTIDE 3'-PHOSPHODIESTERASE"/>
    <property type="match status" value="1"/>
</dbReference>
<sequence>MAIALWYCPQYGSPAYETLELLIISLQSVFPSSRIFEPHLTIATNLACNDVDDVNKILTSCVAAMRSIRPRLRSAGGSGGMGRDGGPSNTRSSSDESGIQGTAEGTSVLVSFRGCSVGRRFLRKVALECNENRYLHSIAQIMREVYVEIDDSSRSQRAATWARDEFAPHVSLLYSDVYPISQAFLRIIQQRIEDVLDTPMHKLDPLKDNISHSNEKQVSWEFDRTPALSWSLPGTFKVVKCEGPVEDWQVLGRTDV</sequence>
<evidence type="ECO:0000313" key="6">
    <source>
        <dbReference type="EMBL" id="QLG73014.1"/>
    </source>
</evidence>
<dbReference type="RefSeq" id="XP_037144741.1">
    <property type="nucleotide sequence ID" value="XM_037288846.1"/>
</dbReference>
<dbReference type="KEGG" id="zmk:HG535_0E00980"/>
<dbReference type="SUPFAM" id="SSF55144">
    <property type="entry name" value="LigT-like"/>
    <property type="match status" value="1"/>
</dbReference>
<name>A0A7H9B3N4_ZYGMR</name>
<feature type="region of interest" description="Disordered" evidence="5">
    <location>
        <begin position="72"/>
        <end position="101"/>
    </location>
</feature>
<dbReference type="Gene3D" id="3.90.1140.10">
    <property type="entry name" value="Cyclic phosphodiesterase"/>
    <property type="match status" value="1"/>
</dbReference>
<accession>A0A7H9B3N4</accession>
<feature type="compositionally biased region" description="Polar residues" evidence="5">
    <location>
        <begin position="89"/>
        <end position="101"/>
    </location>
</feature>
<evidence type="ECO:0000313" key="7">
    <source>
        <dbReference type="Proteomes" id="UP000509704"/>
    </source>
</evidence>
<dbReference type="Proteomes" id="UP000509704">
    <property type="component" value="Chromosome 5"/>
</dbReference>
<evidence type="ECO:0000256" key="3">
    <source>
        <dbReference type="ARBA" id="ARBA00012317"/>
    </source>
</evidence>
<organism evidence="6 7">
    <name type="scientific">Zygotorulaspora mrakii</name>
    <name type="common">Zygosaccharomyces mrakii</name>
    <dbReference type="NCBI Taxonomy" id="42260"/>
    <lineage>
        <taxon>Eukaryota</taxon>
        <taxon>Fungi</taxon>
        <taxon>Dikarya</taxon>
        <taxon>Ascomycota</taxon>
        <taxon>Saccharomycotina</taxon>
        <taxon>Saccharomycetes</taxon>
        <taxon>Saccharomycetales</taxon>
        <taxon>Saccharomycetaceae</taxon>
        <taxon>Zygotorulaspora</taxon>
    </lineage>
</organism>
<evidence type="ECO:0000256" key="1">
    <source>
        <dbReference type="ARBA" id="ARBA00003831"/>
    </source>
</evidence>
<dbReference type="Pfam" id="PF07823">
    <property type="entry name" value="CPDase"/>
    <property type="match status" value="1"/>
</dbReference>
<comment type="similarity">
    <text evidence="2">Belongs to the 2H phosphoesterase superfamily. CPD1 family.</text>
</comment>
<dbReference type="OrthoDB" id="514292at2759"/>
<dbReference type="EC" id="3.1.4.37" evidence="3"/>
<dbReference type="GO" id="GO:0009187">
    <property type="term" value="P:cyclic nucleotide metabolic process"/>
    <property type="evidence" value="ECO:0007669"/>
    <property type="project" value="TreeGrafter"/>
</dbReference>
<comment type="function">
    <text evidence="1">Involved in the metabolism of ADP-ribose 1',2'-cyclic phosphate which is produced as a consequence of tRNA splicing.</text>
</comment>
<dbReference type="InterPro" id="IPR009097">
    <property type="entry name" value="Cyclic_Pdiesterase"/>
</dbReference>
<gene>
    <name evidence="6" type="ORF">HG535_0E00980</name>
</gene>
<evidence type="ECO:0000256" key="4">
    <source>
        <dbReference type="ARBA" id="ARBA00014478"/>
    </source>
</evidence>
<dbReference type="InterPro" id="IPR012386">
    <property type="entry name" value="Cyclic-nucl_3Pdiesterase"/>
</dbReference>